<evidence type="ECO:0000256" key="2">
    <source>
        <dbReference type="SAM" id="SignalP"/>
    </source>
</evidence>
<protein>
    <recommendedName>
        <fullName evidence="5">Transmembrane protein</fullName>
    </recommendedName>
</protein>
<dbReference type="EMBL" id="WVTA01000018">
    <property type="protein sequence ID" value="KAK3197564.1"/>
    <property type="molecule type" value="Genomic_DNA"/>
</dbReference>
<sequence>MPILRRLCAVVVVFVLSDAARAEYCVFAQAQAQAQAQAWKGYDATVSGLAESPPTGSSTSMASLSIDPNDVTFSTITSSLAAPTTLRTTTRPAAAITSNFVLTATEVADGAKRRPTDSSSTLAFAIVIPLVALIALISTIVFRMYRTRKEREEAFAAEAAKVKTRAIEKQIIDLEAISENMLKQQKTDAKNQGDGKDLPLDIPIELEAETPKRTYHGI</sequence>
<evidence type="ECO:0000313" key="3">
    <source>
        <dbReference type="EMBL" id="KAK3197564.1"/>
    </source>
</evidence>
<comment type="caution">
    <text evidence="3">The sequence shown here is derived from an EMBL/GenBank/DDBJ whole genome shotgun (WGS) entry which is preliminary data.</text>
</comment>
<accession>A0AAN6RBP1</accession>
<keyword evidence="1" id="KW-0812">Transmembrane</keyword>
<keyword evidence="2" id="KW-0732">Signal</keyword>
<feature type="chain" id="PRO_5043020661" description="Transmembrane protein" evidence="2">
    <location>
        <begin position="23"/>
        <end position="218"/>
    </location>
</feature>
<gene>
    <name evidence="3" type="ORF">GRF29_216g607189</name>
</gene>
<evidence type="ECO:0008006" key="5">
    <source>
        <dbReference type="Google" id="ProtNLM"/>
    </source>
</evidence>
<evidence type="ECO:0000313" key="4">
    <source>
        <dbReference type="Proteomes" id="UP001280581"/>
    </source>
</evidence>
<keyword evidence="4" id="KW-1185">Reference proteome</keyword>
<feature type="transmembrane region" description="Helical" evidence="1">
    <location>
        <begin position="122"/>
        <end position="142"/>
    </location>
</feature>
<dbReference type="Proteomes" id="UP001280581">
    <property type="component" value="Unassembled WGS sequence"/>
</dbReference>
<proteinExistence type="predicted"/>
<name>A0AAN6RBP1_9PLEO</name>
<evidence type="ECO:0000256" key="1">
    <source>
        <dbReference type="SAM" id="Phobius"/>
    </source>
</evidence>
<dbReference type="AlphaFoldDB" id="A0AAN6RBP1"/>
<reference evidence="3 4" key="1">
    <citation type="submission" date="2021-02" db="EMBL/GenBank/DDBJ databases">
        <title>Genome assembly of Pseudopithomyces chartarum.</title>
        <authorList>
            <person name="Jauregui R."/>
            <person name="Singh J."/>
            <person name="Voisey C."/>
        </authorList>
    </citation>
    <scope>NUCLEOTIDE SEQUENCE [LARGE SCALE GENOMIC DNA]</scope>
    <source>
        <strain evidence="3 4">AGR01</strain>
    </source>
</reference>
<organism evidence="3 4">
    <name type="scientific">Pseudopithomyces chartarum</name>
    <dbReference type="NCBI Taxonomy" id="1892770"/>
    <lineage>
        <taxon>Eukaryota</taxon>
        <taxon>Fungi</taxon>
        <taxon>Dikarya</taxon>
        <taxon>Ascomycota</taxon>
        <taxon>Pezizomycotina</taxon>
        <taxon>Dothideomycetes</taxon>
        <taxon>Pleosporomycetidae</taxon>
        <taxon>Pleosporales</taxon>
        <taxon>Massarineae</taxon>
        <taxon>Didymosphaeriaceae</taxon>
        <taxon>Pseudopithomyces</taxon>
    </lineage>
</organism>
<feature type="signal peptide" evidence="2">
    <location>
        <begin position="1"/>
        <end position="22"/>
    </location>
</feature>
<keyword evidence="1" id="KW-0472">Membrane</keyword>
<keyword evidence="1" id="KW-1133">Transmembrane helix</keyword>